<keyword evidence="1" id="KW-0732">Signal</keyword>
<evidence type="ECO:0000313" key="3">
    <source>
        <dbReference type="Proteomes" id="UP001431784"/>
    </source>
</evidence>
<accession>A0ABT5T725</accession>
<evidence type="ECO:0000313" key="2">
    <source>
        <dbReference type="EMBL" id="MDD7970912.1"/>
    </source>
</evidence>
<reference evidence="2" key="1">
    <citation type="submission" date="2023-02" db="EMBL/GenBank/DDBJ databases">
        <title>Description of Roseinatronobacter alkalisoli sp. nov., an alkaliphilic bacerium isolated from soda soil.</title>
        <authorList>
            <person name="Wei W."/>
        </authorList>
    </citation>
    <scope>NUCLEOTIDE SEQUENCE</scope>
    <source>
        <strain evidence="2">HJB301</strain>
    </source>
</reference>
<dbReference type="Proteomes" id="UP001431784">
    <property type="component" value="Unassembled WGS sequence"/>
</dbReference>
<protein>
    <submittedName>
        <fullName evidence="2">Uncharacterized protein</fullName>
    </submittedName>
</protein>
<proteinExistence type="predicted"/>
<dbReference type="RefSeq" id="WP_274351603.1">
    <property type="nucleotide sequence ID" value="NZ_JAQZSM010000005.1"/>
</dbReference>
<sequence length="110" mass="11551">MVISLFIQAALACFNSAFSARSGLASAARSGLAPVTISISARRISFATLWPVPNPAALTDRYALLATATPLAALTRNLVTRMVDAAQGRAAGRTAYSTVFDPVLWLPESL</sequence>
<feature type="chain" id="PRO_5045132739" evidence="1">
    <location>
        <begin position="20"/>
        <end position="110"/>
    </location>
</feature>
<evidence type="ECO:0000256" key="1">
    <source>
        <dbReference type="SAM" id="SignalP"/>
    </source>
</evidence>
<name>A0ABT5T725_9RHOB</name>
<gene>
    <name evidence="2" type="ORF">PUT78_07360</name>
</gene>
<feature type="signal peptide" evidence="1">
    <location>
        <begin position="1"/>
        <end position="19"/>
    </location>
</feature>
<keyword evidence="3" id="KW-1185">Reference proteome</keyword>
<comment type="caution">
    <text evidence="2">The sequence shown here is derived from an EMBL/GenBank/DDBJ whole genome shotgun (WGS) entry which is preliminary data.</text>
</comment>
<organism evidence="2 3">
    <name type="scientific">Roseinatronobacter alkalisoli</name>
    <dbReference type="NCBI Taxonomy" id="3028235"/>
    <lineage>
        <taxon>Bacteria</taxon>
        <taxon>Pseudomonadati</taxon>
        <taxon>Pseudomonadota</taxon>
        <taxon>Alphaproteobacteria</taxon>
        <taxon>Rhodobacterales</taxon>
        <taxon>Paracoccaceae</taxon>
        <taxon>Roseinatronobacter</taxon>
    </lineage>
</organism>
<dbReference type="EMBL" id="JAQZSM010000005">
    <property type="protein sequence ID" value="MDD7970912.1"/>
    <property type="molecule type" value="Genomic_DNA"/>
</dbReference>